<dbReference type="GO" id="GO:0005739">
    <property type="term" value="C:mitochondrion"/>
    <property type="evidence" value="ECO:0007669"/>
    <property type="project" value="TreeGrafter"/>
</dbReference>
<keyword evidence="4" id="KW-0479">Metal-binding</keyword>
<accession>A0A1D2MCN5</accession>
<dbReference type="Gene3D" id="2.40.180.10">
    <property type="entry name" value="Catalase core domain"/>
    <property type="match status" value="1"/>
</dbReference>
<dbReference type="EMBL" id="LJIJ01001856">
    <property type="protein sequence ID" value="ODM90671.1"/>
    <property type="molecule type" value="Genomic_DNA"/>
</dbReference>
<dbReference type="InterPro" id="IPR018028">
    <property type="entry name" value="Catalase"/>
</dbReference>
<evidence type="ECO:0000313" key="9">
    <source>
        <dbReference type="Proteomes" id="UP000094527"/>
    </source>
</evidence>
<organism evidence="8 9">
    <name type="scientific">Orchesella cincta</name>
    <name type="common">Springtail</name>
    <name type="synonym">Podura cincta</name>
    <dbReference type="NCBI Taxonomy" id="48709"/>
    <lineage>
        <taxon>Eukaryota</taxon>
        <taxon>Metazoa</taxon>
        <taxon>Ecdysozoa</taxon>
        <taxon>Arthropoda</taxon>
        <taxon>Hexapoda</taxon>
        <taxon>Collembola</taxon>
        <taxon>Entomobryomorpha</taxon>
        <taxon>Entomobryoidea</taxon>
        <taxon>Orchesellidae</taxon>
        <taxon>Orchesellinae</taxon>
        <taxon>Orchesella</taxon>
    </lineage>
</organism>
<evidence type="ECO:0000259" key="7">
    <source>
        <dbReference type="Pfam" id="PF00199"/>
    </source>
</evidence>
<dbReference type="OrthoDB" id="6880011at2759"/>
<protein>
    <submittedName>
        <fullName evidence="8">Catalase-A</fullName>
    </submittedName>
</protein>
<dbReference type="Proteomes" id="UP000094527">
    <property type="component" value="Unassembled WGS sequence"/>
</dbReference>
<dbReference type="Pfam" id="PF00199">
    <property type="entry name" value="Catalase"/>
    <property type="match status" value="1"/>
</dbReference>
<dbReference type="STRING" id="48709.A0A1D2MCN5"/>
<dbReference type="GO" id="GO:0004096">
    <property type="term" value="F:catalase activity"/>
    <property type="evidence" value="ECO:0007669"/>
    <property type="project" value="InterPro"/>
</dbReference>
<keyword evidence="6" id="KW-0408">Iron</keyword>
<comment type="similarity">
    <text evidence="1">Belongs to the catalase family.</text>
</comment>
<reference evidence="8 9" key="1">
    <citation type="journal article" date="2016" name="Genome Biol. Evol.">
        <title>Gene Family Evolution Reflects Adaptation to Soil Environmental Stressors in the Genome of the Collembolan Orchesella cincta.</title>
        <authorList>
            <person name="Faddeeva-Vakhrusheva A."/>
            <person name="Derks M.F."/>
            <person name="Anvar S.Y."/>
            <person name="Agamennone V."/>
            <person name="Suring W."/>
            <person name="Smit S."/>
            <person name="van Straalen N.M."/>
            <person name="Roelofs D."/>
        </authorList>
    </citation>
    <scope>NUCLEOTIDE SEQUENCE [LARGE SCALE GENOMIC DNA]</scope>
    <source>
        <tissue evidence="8">Mixed pool</tissue>
    </source>
</reference>
<dbReference type="GO" id="GO:0046872">
    <property type="term" value="F:metal ion binding"/>
    <property type="evidence" value="ECO:0007669"/>
    <property type="project" value="UniProtKB-KW"/>
</dbReference>
<feature type="domain" description="Catalase core" evidence="7">
    <location>
        <begin position="66"/>
        <end position="149"/>
    </location>
</feature>
<dbReference type="PANTHER" id="PTHR11465">
    <property type="entry name" value="CATALASE"/>
    <property type="match status" value="1"/>
</dbReference>
<dbReference type="InterPro" id="IPR011614">
    <property type="entry name" value="Catalase_core"/>
</dbReference>
<evidence type="ECO:0000256" key="2">
    <source>
        <dbReference type="ARBA" id="ARBA00022559"/>
    </source>
</evidence>
<dbReference type="GO" id="GO:0042542">
    <property type="term" value="P:response to hydrogen peroxide"/>
    <property type="evidence" value="ECO:0007669"/>
    <property type="project" value="TreeGrafter"/>
</dbReference>
<dbReference type="PANTHER" id="PTHR11465:SF9">
    <property type="entry name" value="CATALASE"/>
    <property type="match status" value="1"/>
</dbReference>
<dbReference type="GO" id="GO:0005777">
    <property type="term" value="C:peroxisome"/>
    <property type="evidence" value="ECO:0007669"/>
    <property type="project" value="TreeGrafter"/>
</dbReference>
<dbReference type="InterPro" id="IPR020835">
    <property type="entry name" value="Catalase_sf"/>
</dbReference>
<name>A0A1D2MCN5_ORCCI</name>
<dbReference type="AlphaFoldDB" id="A0A1D2MCN5"/>
<evidence type="ECO:0000313" key="8">
    <source>
        <dbReference type="EMBL" id="ODM90671.1"/>
    </source>
</evidence>
<evidence type="ECO:0000256" key="6">
    <source>
        <dbReference type="ARBA" id="ARBA00023004"/>
    </source>
</evidence>
<proteinExistence type="inferred from homology"/>
<sequence length="155" mass="17148">MGTLDPASQQILKWAAQHPESEAGTVRDDQGCFCSKPHSFPWNRISRSTERLAVLQLTKEDFIPDKADFLNGLGKKTRVAMRVSTVGGDRGSSDTQREAVGLHSNFTQPTVSFDLVGNVNGAFRPSVIHAFQDLNRSEKEIPKHTLRDPIKSLGF</sequence>
<keyword evidence="2" id="KW-0575">Peroxidase</keyword>
<evidence type="ECO:0000256" key="3">
    <source>
        <dbReference type="ARBA" id="ARBA00022617"/>
    </source>
</evidence>
<evidence type="ECO:0000256" key="5">
    <source>
        <dbReference type="ARBA" id="ARBA00023002"/>
    </source>
</evidence>
<comment type="caution">
    <text evidence="8">The sequence shown here is derived from an EMBL/GenBank/DDBJ whole genome shotgun (WGS) entry which is preliminary data.</text>
</comment>
<keyword evidence="5" id="KW-0560">Oxidoreductase</keyword>
<evidence type="ECO:0000256" key="1">
    <source>
        <dbReference type="ARBA" id="ARBA00005329"/>
    </source>
</evidence>
<dbReference type="SUPFAM" id="SSF56634">
    <property type="entry name" value="Heme-dependent catalase-like"/>
    <property type="match status" value="1"/>
</dbReference>
<keyword evidence="3" id="KW-0349">Heme</keyword>
<gene>
    <name evidence="8" type="ORF">Ocin01_16010</name>
</gene>
<dbReference type="GO" id="GO:0042744">
    <property type="term" value="P:hydrogen peroxide catabolic process"/>
    <property type="evidence" value="ECO:0007669"/>
    <property type="project" value="TreeGrafter"/>
</dbReference>
<keyword evidence="9" id="KW-1185">Reference proteome</keyword>
<dbReference type="GO" id="GO:0020037">
    <property type="term" value="F:heme binding"/>
    <property type="evidence" value="ECO:0007669"/>
    <property type="project" value="InterPro"/>
</dbReference>
<evidence type="ECO:0000256" key="4">
    <source>
        <dbReference type="ARBA" id="ARBA00022723"/>
    </source>
</evidence>